<feature type="repeat" description="TPR" evidence="3">
    <location>
        <begin position="261"/>
        <end position="294"/>
    </location>
</feature>
<proteinExistence type="predicted"/>
<sequence length="700" mass="81959">MQFSDVLDAQIEAYANEQNIRSTEPYPRISKDRSQTFSLYLNSKNEDSKIQDPMSNSTGTKISLLTSEKHSSLKQFSQLEKISLKEMHVNQIHYGKYLICRIIEVPFSTNAKNLLIEDENEEIENLKVFNYNPNYEISKIFAKNNILIIKEPYLKLLNLDNPDFYIHVESSSDIQLVYDHNIEKWQTSEFDLTFDELNLMGNQSFSNKDYETAVKFYTLALVKNLDSKALNNRAAAYLNLNNFYQAYKDCTKALELNAHNEKAYFRLGKSLYFMRQFEKASDAFKNCLDINPKNEEALTELLRVTDRIRESKYGEYDIRKLIKDCRDNVLRHDVADFKSDLLEISLENNKRVLKAKSNIKRGDLLIGSKAVSIAYQKEYKSKILGINLTIKKVDTSPKAQNILNLISKAKDDPYILKSIYDLESEKNSDFLANNFILDISKIEKIVTFNSVQSEPLEFFGNFKPEPNDLEDNSGFWILPSYLKHSCLPNTKRFYFNDVVLVYASEDIKQGDLITTSYVENVEPFRERVRILKEFGFDDCNCELCQIDREDPLTSTRDSYILEIRDRIKKLVEDDSKDVSEGLKFFDTVKDMYKNRSKYRYGLALPLLYCGALFRNKGKLDKSAKIYLDLFELCKDYQEKMAVYGLVEAINDYFLWFDMDKAKECYKKWKNFSIGHNEYFMHRCDAKIIDYENIYQLLEEK</sequence>
<dbReference type="CDD" id="cd20071">
    <property type="entry name" value="SET_SMYD"/>
    <property type="match status" value="1"/>
</dbReference>
<name>A0A813QUT2_9BILA</name>
<dbReference type="Pfam" id="PF07719">
    <property type="entry name" value="TPR_2"/>
    <property type="match status" value="1"/>
</dbReference>
<reference evidence="5" key="1">
    <citation type="submission" date="2021-02" db="EMBL/GenBank/DDBJ databases">
        <authorList>
            <person name="Nowell W R."/>
        </authorList>
    </citation>
    <scope>NUCLEOTIDE SEQUENCE</scope>
    <source>
        <strain evidence="5">Ploen Becks lab</strain>
    </source>
</reference>
<dbReference type="AlphaFoldDB" id="A0A813QUT2"/>
<dbReference type="Gene3D" id="2.170.270.10">
    <property type="entry name" value="SET domain"/>
    <property type="match status" value="1"/>
</dbReference>
<dbReference type="Gene3D" id="1.25.40.10">
    <property type="entry name" value="Tetratricopeptide repeat domain"/>
    <property type="match status" value="1"/>
</dbReference>
<comment type="caution">
    <text evidence="5">The sequence shown here is derived from an EMBL/GenBank/DDBJ whole genome shotgun (WGS) entry which is preliminary data.</text>
</comment>
<dbReference type="Pfam" id="PF00515">
    <property type="entry name" value="TPR_1"/>
    <property type="match status" value="1"/>
</dbReference>
<dbReference type="InterPro" id="IPR001214">
    <property type="entry name" value="SET_dom"/>
</dbReference>
<dbReference type="InterPro" id="IPR019734">
    <property type="entry name" value="TPR_rpt"/>
</dbReference>
<evidence type="ECO:0000313" key="5">
    <source>
        <dbReference type="EMBL" id="CAF0772735.1"/>
    </source>
</evidence>
<dbReference type="SUPFAM" id="SSF82199">
    <property type="entry name" value="SET domain"/>
    <property type="match status" value="1"/>
</dbReference>
<protein>
    <recommendedName>
        <fullName evidence="4">SET domain-containing protein</fullName>
    </recommendedName>
</protein>
<dbReference type="PANTHER" id="PTHR47643:SF2">
    <property type="entry name" value="TPR DOMAIN PROTEIN (AFU_ORTHOLOGUE AFUA_5G12710)"/>
    <property type="match status" value="1"/>
</dbReference>
<keyword evidence="6" id="KW-1185">Reference proteome</keyword>
<dbReference type="EMBL" id="CAJNOC010000529">
    <property type="protein sequence ID" value="CAF0772735.1"/>
    <property type="molecule type" value="Genomic_DNA"/>
</dbReference>
<dbReference type="Proteomes" id="UP000663879">
    <property type="component" value="Unassembled WGS sequence"/>
</dbReference>
<dbReference type="InterPro" id="IPR011990">
    <property type="entry name" value="TPR-like_helical_dom_sf"/>
</dbReference>
<dbReference type="InterPro" id="IPR053209">
    <property type="entry name" value="Gramillin-biosynth_MTr"/>
</dbReference>
<dbReference type="Pfam" id="PF00856">
    <property type="entry name" value="SET"/>
    <property type="match status" value="1"/>
</dbReference>
<dbReference type="InterPro" id="IPR013105">
    <property type="entry name" value="TPR_2"/>
</dbReference>
<gene>
    <name evidence="5" type="ORF">OXX778_LOCUS5041</name>
</gene>
<dbReference type="PROSITE" id="PS50005">
    <property type="entry name" value="TPR"/>
    <property type="match status" value="2"/>
</dbReference>
<evidence type="ECO:0000256" key="2">
    <source>
        <dbReference type="ARBA" id="ARBA00022803"/>
    </source>
</evidence>
<feature type="domain" description="SET" evidence="4">
    <location>
        <begin position="340"/>
        <end position="518"/>
    </location>
</feature>
<dbReference type="SUPFAM" id="SSF48452">
    <property type="entry name" value="TPR-like"/>
    <property type="match status" value="1"/>
</dbReference>
<dbReference type="PANTHER" id="PTHR47643">
    <property type="entry name" value="TPR DOMAIN PROTEIN (AFU_ORTHOLOGUE AFUA_5G12710)"/>
    <property type="match status" value="1"/>
</dbReference>
<evidence type="ECO:0000259" key="4">
    <source>
        <dbReference type="PROSITE" id="PS50280"/>
    </source>
</evidence>
<dbReference type="InterPro" id="IPR046341">
    <property type="entry name" value="SET_dom_sf"/>
</dbReference>
<evidence type="ECO:0000256" key="3">
    <source>
        <dbReference type="PROSITE-ProRule" id="PRU00339"/>
    </source>
</evidence>
<dbReference type="PROSITE" id="PS50280">
    <property type="entry name" value="SET"/>
    <property type="match status" value="1"/>
</dbReference>
<feature type="repeat" description="TPR" evidence="3">
    <location>
        <begin position="227"/>
        <end position="260"/>
    </location>
</feature>
<keyword evidence="1" id="KW-0677">Repeat</keyword>
<organism evidence="5 6">
    <name type="scientific">Brachionus calyciflorus</name>
    <dbReference type="NCBI Taxonomy" id="104777"/>
    <lineage>
        <taxon>Eukaryota</taxon>
        <taxon>Metazoa</taxon>
        <taxon>Spiralia</taxon>
        <taxon>Gnathifera</taxon>
        <taxon>Rotifera</taxon>
        <taxon>Eurotatoria</taxon>
        <taxon>Monogononta</taxon>
        <taxon>Pseudotrocha</taxon>
        <taxon>Ploima</taxon>
        <taxon>Brachionidae</taxon>
        <taxon>Brachionus</taxon>
    </lineage>
</organism>
<dbReference type="SMART" id="SM00028">
    <property type="entry name" value="TPR"/>
    <property type="match status" value="4"/>
</dbReference>
<dbReference type="OrthoDB" id="77368at2759"/>
<evidence type="ECO:0000256" key="1">
    <source>
        <dbReference type="ARBA" id="ARBA00022737"/>
    </source>
</evidence>
<keyword evidence="2 3" id="KW-0802">TPR repeat</keyword>
<evidence type="ECO:0000313" key="6">
    <source>
        <dbReference type="Proteomes" id="UP000663879"/>
    </source>
</evidence>
<accession>A0A813QUT2</accession>